<dbReference type="RefSeq" id="WP_069575493.1">
    <property type="nucleotide sequence ID" value="NZ_RKRG01000003.1"/>
</dbReference>
<dbReference type="Proteomes" id="UP000271783">
    <property type="component" value="Unassembled WGS sequence"/>
</dbReference>
<evidence type="ECO:0000256" key="1">
    <source>
        <dbReference type="SAM" id="Phobius"/>
    </source>
</evidence>
<accession>A0A3N5B638</accession>
<evidence type="ECO:0000313" key="3">
    <source>
        <dbReference type="Proteomes" id="UP000271783"/>
    </source>
</evidence>
<dbReference type="EMBL" id="RKRG01000003">
    <property type="protein sequence ID" value="RPF51000.1"/>
    <property type="molecule type" value="Genomic_DNA"/>
</dbReference>
<keyword evidence="1" id="KW-0812">Transmembrane</keyword>
<reference evidence="2 3" key="1">
    <citation type="submission" date="2018-11" db="EMBL/GenBank/DDBJ databases">
        <title>Genomic Encyclopedia of Type Strains, Phase IV (KMG-IV): sequencing the most valuable type-strain genomes for metagenomic binning, comparative biology and taxonomic classification.</title>
        <authorList>
            <person name="Goeker M."/>
        </authorList>
    </citation>
    <scope>NUCLEOTIDE SEQUENCE [LARGE SCALE GENOMIC DNA]</scope>
    <source>
        <strain evidence="2 3">DSM 11977</strain>
    </source>
</reference>
<organism evidence="2 3">
    <name type="scientific">Methanobrevibacter gottschalkii DSM 11977</name>
    <dbReference type="NCBI Taxonomy" id="1122229"/>
    <lineage>
        <taxon>Archaea</taxon>
        <taxon>Methanobacteriati</taxon>
        <taxon>Methanobacteriota</taxon>
        <taxon>Methanomada group</taxon>
        <taxon>Methanobacteria</taxon>
        <taxon>Methanobacteriales</taxon>
        <taxon>Methanobacteriaceae</taxon>
        <taxon>Methanobrevibacter</taxon>
    </lineage>
</organism>
<keyword evidence="3" id="KW-1185">Reference proteome</keyword>
<keyword evidence="1" id="KW-0472">Membrane</keyword>
<keyword evidence="1" id="KW-1133">Transmembrane helix</keyword>
<name>A0A3N5B638_9EURY</name>
<dbReference type="AlphaFoldDB" id="A0A3N5B638"/>
<comment type="caution">
    <text evidence="2">The sequence shown here is derived from an EMBL/GenBank/DDBJ whole genome shotgun (WGS) entry which is preliminary data.</text>
</comment>
<gene>
    <name evidence="2" type="ORF">EDC42_1662</name>
</gene>
<proteinExistence type="predicted"/>
<feature type="transmembrane region" description="Helical" evidence="1">
    <location>
        <begin position="6"/>
        <end position="24"/>
    </location>
</feature>
<protein>
    <submittedName>
        <fullName evidence="2">Uncharacterized protein</fullName>
    </submittedName>
</protein>
<sequence>MNKKVVVAIVVVVIVAILAILMFIGSSNVTLMAGDSCITLPSDYMLDNKGIAYKNDIGIFFISVSGNSPKDQKELFDAIKSNGKSSGYKNVTKDKVNGFKLYEYEANPDKLKNVSSDRKISGSYETWKTYSPYTPYEDVSDMDVTKFRYIAYVNENTDDISELYIFTNNTNVDLYSGEITKIIDSIAVVEE</sequence>
<evidence type="ECO:0000313" key="2">
    <source>
        <dbReference type="EMBL" id="RPF51000.1"/>
    </source>
</evidence>